<reference evidence="7" key="3">
    <citation type="submission" date="2025-09" db="UniProtKB">
        <authorList>
            <consortium name="Ensembl"/>
        </authorList>
    </citation>
    <scope>IDENTIFICATION</scope>
</reference>
<accession>A0A668AKE0</accession>
<evidence type="ECO:0000256" key="4">
    <source>
        <dbReference type="ARBA" id="ARBA00023180"/>
    </source>
</evidence>
<dbReference type="GeneTree" id="ENSGT01140000282714"/>
<dbReference type="InterPro" id="IPR013098">
    <property type="entry name" value="Ig_I-set"/>
</dbReference>
<dbReference type="SUPFAM" id="SSF48726">
    <property type="entry name" value="Immunoglobulin"/>
    <property type="match status" value="1"/>
</dbReference>
<reference evidence="7" key="2">
    <citation type="submission" date="2025-08" db="UniProtKB">
        <authorList>
            <consortium name="Ensembl"/>
        </authorList>
    </citation>
    <scope>IDENTIFICATION</scope>
</reference>
<reference evidence="7" key="1">
    <citation type="submission" date="2019-06" db="EMBL/GenBank/DDBJ databases">
        <authorList>
            <consortium name="Wellcome Sanger Institute Data Sharing"/>
        </authorList>
    </citation>
    <scope>NUCLEOTIDE SEQUENCE [LARGE SCALE GENOMIC DNA]</scope>
</reference>
<dbReference type="InterPro" id="IPR003599">
    <property type="entry name" value="Ig_sub"/>
</dbReference>
<dbReference type="SMART" id="SM00409">
    <property type="entry name" value="IG"/>
    <property type="match status" value="1"/>
</dbReference>
<evidence type="ECO:0000256" key="1">
    <source>
        <dbReference type="ARBA" id="ARBA00004370"/>
    </source>
</evidence>
<protein>
    <recommendedName>
        <fullName evidence="6">Ig-like domain-containing protein</fullName>
    </recommendedName>
</protein>
<feature type="domain" description="Ig-like" evidence="6">
    <location>
        <begin position="119"/>
        <end position="195"/>
    </location>
</feature>
<dbReference type="AlphaFoldDB" id="A0A668AKE0"/>
<evidence type="ECO:0000256" key="5">
    <source>
        <dbReference type="SAM" id="SignalP"/>
    </source>
</evidence>
<evidence type="ECO:0000256" key="3">
    <source>
        <dbReference type="ARBA" id="ARBA00023136"/>
    </source>
</evidence>
<dbReference type="GO" id="GO:0016020">
    <property type="term" value="C:membrane"/>
    <property type="evidence" value="ECO:0007669"/>
    <property type="project" value="UniProtKB-SubCell"/>
</dbReference>
<evidence type="ECO:0000259" key="6">
    <source>
        <dbReference type="PROSITE" id="PS50835"/>
    </source>
</evidence>
<sequence length="214" mass="23456">MQLLSPSAMSLCTLCLSLCPGAVDTILYAQSGHEATLRPTIHGQPENIFWTHDGNKVIQFDGSEEKVYSTYKNRIILDWGSGDLTIKDLTPEDSGQYRLEVNIQGKLHSFLQDLEVAKPTISCELNDASGSEPRAMLMCSVGTKNLSASTEFVWKLLEEQKPGQELPISLGGKNDDEEYCCVVSNPVSAKNATFTAKDCYPGKAVLSEGCRFII</sequence>
<dbReference type="InterPro" id="IPR036179">
    <property type="entry name" value="Ig-like_dom_sf"/>
</dbReference>
<dbReference type="InterPro" id="IPR013783">
    <property type="entry name" value="Ig-like_fold"/>
</dbReference>
<proteinExistence type="predicted"/>
<dbReference type="Proteomes" id="UP000472263">
    <property type="component" value="Chromosome 21"/>
</dbReference>
<dbReference type="InParanoid" id="A0A668AKE0"/>
<dbReference type="Gene3D" id="2.60.40.10">
    <property type="entry name" value="Immunoglobulins"/>
    <property type="match status" value="2"/>
</dbReference>
<name>A0A668AKE0_9TELE</name>
<dbReference type="Ensembl" id="ENSMMDT00005054860.1">
    <property type="protein sequence ID" value="ENSMMDP00005053817.1"/>
    <property type="gene ID" value="ENSMMDG00005024195.1"/>
</dbReference>
<feature type="chain" id="PRO_5025416563" description="Ig-like domain-containing protein" evidence="5">
    <location>
        <begin position="25"/>
        <end position="214"/>
    </location>
</feature>
<organism evidence="7 8">
    <name type="scientific">Myripristis murdjan</name>
    <name type="common">pinecone soldierfish</name>
    <dbReference type="NCBI Taxonomy" id="586833"/>
    <lineage>
        <taxon>Eukaryota</taxon>
        <taxon>Metazoa</taxon>
        <taxon>Chordata</taxon>
        <taxon>Craniata</taxon>
        <taxon>Vertebrata</taxon>
        <taxon>Euteleostomi</taxon>
        <taxon>Actinopterygii</taxon>
        <taxon>Neopterygii</taxon>
        <taxon>Teleostei</taxon>
        <taxon>Neoteleostei</taxon>
        <taxon>Acanthomorphata</taxon>
        <taxon>Holocentriformes</taxon>
        <taxon>Holocentridae</taxon>
        <taxon>Myripristis</taxon>
    </lineage>
</organism>
<dbReference type="InterPro" id="IPR015631">
    <property type="entry name" value="CD2/SLAM_rcpt"/>
</dbReference>
<dbReference type="InterPro" id="IPR007110">
    <property type="entry name" value="Ig-like_dom"/>
</dbReference>
<dbReference type="PANTHER" id="PTHR12080:SF48">
    <property type="entry name" value="IMMUNOGLOBULIN SUBTYPE DOMAIN-CONTAINING PROTEIN"/>
    <property type="match status" value="1"/>
</dbReference>
<keyword evidence="3" id="KW-0472">Membrane</keyword>
<evidence type="ECO:0000256" key="2">
    <source>
        <dbReference type="ARBA" id="ARBA00022729"/>
    </source>
</evidence>
<dbReference type="Pfam" id="PF07679">
    <property type="entry name" value="I-set"/>
    <property type="match status" value="1"/>
</dbReference>
<dbReference type="PANTHER" id="PTHR12080">
    <property type="entry name" value="SIGNALING LYMPHOCYTIC ACTIVATION MOLECULE"/>
    <property type="match status" value="1"/>
</dbReference>
<dbReference type="PROSITE" id="PS50835">
    <property type="entry name" value="IG_LIKE"/>
    <property type="match status" value="2"/>
</dbReference>
<keyword evidence="8" id="KW-1185">Reference proteome</keyword>
<evidence type="ECO:0000313" key="8">
    <source>
        <dbReference type="Proteomes" id="UP000472263"/>
    </source>
</evidence>
<feature type="signal peptide" evidence="5">
    <location>
        <begin position="1"/>
        <end position="24"/>
    </location>
</feature>
<feature type="domain" description="Ig-like" evidence="6">
    <location>
        <begin position="20"/>
        <end position="117"/>
    </location>
</feature>
<comment type="subcellular location">
    <subcellularLocation>
        <location evidence="1">Membrane</location>
    </subcellularLocation>
</comment>
<keyword evidence="2 5" id="KW-0732">Signal</keyword>
<keyword evidence="4" id="KW-0325">Glycoprotein</keyword>
<evidence type="ECO:0000313" key="7">
    <source>
        <dbReference type="Ensembl" id="ENSMMDP00005053817.1"/>
    </source>
</evidence>